<sequence length="184" mass="21439">MRDTNSRYGNLPPRPPALLFQIVQKFYRGAVSHYPVIELAKEELRQAVFDWEACIETKNNDELEAEELVRKALTTLFLEFHFYVTCWLQIDLALHRLCTHPNGSVFCRLKQRFSDDIERHLAVRHCVDDTEACVSAQMEHTEGDLSQLANDSYWFDGRLFTVDTTSLHTLNELYRAIMEKRGSV</sequence>
<dbReference type="STRING" id="1042163.BRLA_c008850"/>
<dbReference type="AlphaFoldDB" id="A0A075R1A8"/>
<dbReference type="KEGG" id="blr:BRLA_c008850"/>
<name>A0A075R1A8_BRELA</name>
<keyword evidence="2" id="KW-1185">Reference proteome</keyword>
<dbReference type="EMBL" id="CP007806">
    <property type="protein sequence ID" value="AIG25226.1"/>
    <property type="molecule type" value="Genomic_DNA"/>
</dbReference>
<accession>A0A075R1A8</accession>
<dbReference type="Proteomes" id="UP000005850">
    <property type="component" value="Chromosome"/>
</dbReference>
<dbReference type="HOGENOM" id="CLU_1583383_0_0_9"/>
<gene>
    <name evidence="1" type="ORF">BRLA_c008850</name>
</gene>
<protein>
    <submittedName>
        <fullName evidence="1">Uncharacterized protein</fullName>
    </submittedName>
</protein>
<evidence type="ECO:0000313" key="1">
    <source>
        <dbReference type="EMBL" id="AIG25226.1"/>
    </source>
</evidence>
<evidence type="ECO:0000313" key="2">
    <source>
        <dbReference type="Proteomes" id="UP000005850"/>
    </source>
</evidence>
<reference evidence="1 2" key="1">
    <citation type="journal article" date="2011" name="J. Bacteriol.">
        <title>Genome sequence of Brevibacillus laterosporus LMG 15441, a pathogen of invertebrates.</title>
        <authorList>
            <person name="Djukic M."/>
            <person name="Poehlein A."/>
            <person name="Thurmer A."/>
            <person name="Daniel R."/>
        </authorList>
    </citation>
    <scope>NUCLEOTIDE SEQUENCE [LARGE SCALE GENOMIC DNA]</scope>
    <source>
        <strain evidence="1 2">LMG 15441</strain>
    </source>
</reference>
<proteinExistence type="predicted"/>
<dbReference type="RefSeq" id="WP_003335269.1">
    <property type="nucleotide sequence ID" value="NZ_CP007806.1"/>
</dbReference>
<organism evidence="1 2">
    <name type="scientific">Brevibacillus laterosporus LMG 15441</name>
    <dbReference type="NCBI Taxonomy" id="1042163"/>
    <lineage>
        <taxon>Bacteria</taxon>
        <taxon>Bacillati</taxon>
        <taxon>Bacillota</taxon>
        <taxon>Bacilli</taxon>
        <taxon>Bacillales</taxon>
        <taxon>Paenibacillaceae</taxon>
        <taxon>Brevibacillus</taxon>
    </lineage>
</organism>